<accession>A0A1R4FCM2</accession>
<gene>
    <name evidence="2" type="ORF">FM111_03940</name>
</gene>
<reference evidence="2 3" key="1">
    <citation type="submission" date="2017-02" db="EMBL/GenBank/DDBJ databases">
        <authorList>
            <person name="Peterson S.W."/>
        </authorList>
    </citation>
    <scope>NUCLEOTIDE SEQUENCE [LARGE SCALE GENOMIC DNA]</scope>
    <source>
        <strain evidence="2 3">3F5N</strain>
    </source>
</reference>
<dbReference type="PANTHER" id="PTHR12277:SF79">
    <property type="entry name" value="XAA-PRO DIPEPTIDYL-PEPTIDASE-RELATED"/>
    <property type="match status" value="1"/>
</dbReference>
<dbReference type="PANTHER" id="PTHR12277">
    <property type="entry name" value="ALPHA/BETA HYDROLASE DOMAIN-CONTAINING PROTEIN"/>
    <property type="match status" value="1"/>
</dbReference>
<dbReference type="SUPFAM" id="SSF53474">
    <property type="entry name" value="alpha/beta-Hydrolases"/>
    <property type="match status" value="1"/>
</dbReference>
<organism evidence="2 3">
    <name type="scientific">Brevundimonas diminuta 3F5N</name>
    <dbReference type="NCBI Taxonomy" id="1255603"/>
    <lineage>
        <taxon>Bacteria</taxon>
        <taxon>Pseudomonadati</taxon>
        <taxon>Pseudomonadota</taxon>
        <taxon>Alphaproteobacteria</taxon>
        <taxon>Caulobacterales</taxon>
        <taxon>Caulobacteraceae</taxon>
        <taxon>Brevundimonas</taxon>
    </lineage>
</organism>
<dbReference type="Gene3D" id="3.40.50.1820">
    <property type="entry name" value="alpha/beta hydrolase"/>
    <property type="match status" value="1"/>
</dbReference>
<dbReference type="Pfam" id="PF12697">
    <property type="entry name" value="Abhydrolase_6"/>
    <property type="match status" value="1"/>
</dbReference>
<name>A0A1R4FCM2_BREDI</name>
<evidence type="ECO:0000313" key="2">
    <source>
        <dbReference type="EMBL" id="SJM53593.1"/>
    </source>
</evidence>
<dbReference type="AlphaFoldDB" id="A0A1R4FCM2"/>
<dbReference type="InterPro" id="IPR029058">
    <property type="entry name" value="AB_hydrolase_fold"/>
</dbReference>
<evidence type="ECO:0000259" key="1">
    <source>
        <dbReference type="Pfam" id="PF12697"/>
    </source>
</evidence>
<sequence>MRGTRMIIAAAAAISVGGCSVNVPENAFLYPDARIAAEKIELTPGPAMPESAQTLPLPYAGGQLATTRLSSAKGDQAPLILFCGGNMFRQSAYGGLVGEQLSAFGDVLLFDYPGYGASTGASDIASMKAAVATMAAHARTIADREQRRLILWGHSLGGTVCAEGAVNAKADALVLETTTPSANAVVQETLGWKRVLVRVRLAQPLAEIDIPSTLAEYPGQIIVLEAGRDTVLPPVLSRRLAQALIAKGRSVDHMVFAEAGHNDVHSQADFRSRMADVLTHP</sequence>
<dbReference type="EMBL" id="FUIE01000020">
    <property type="protein sequence ID" value="SJM53593.1"/>
    <property type="molecule type" value="Genomic_DNA"/>
</dbReference>
<protein>
    <recommendedName>
        <fullName evidence="1">AB hydrolase-1 domain-containing protein</fullName>
    </recommendedName>
</protein>
<dbReference type="RefSeq" id="WP_087139446.1">
    <property type="nucleotide sequence ID" value="NZ_FUIE01000020.1"/>
</dbReference>
<dbReference type="Proteomes" id="UP000195766">
    <property type="component" value="Unassembled WGS sequence"/>
</dbReference>
<evidence type="ECO:0000313" key="3">
    <source>
        <dbReference type="Proteomes" id="UP000195766"/>
    </source>
</evidence>
<feature type="domain" description="AB hydrolase-1" evidence="1">
    <location>
        <begin position="81"/>
        <end position="176"/>
    </location>
</feature>
<dbReference type="OrthoDB" id="9798884at2"/>
<dbReference type="InterPro" id="IPR000073">
    <property type="entry name" value="AB_hydrolase_1"/>
</dbReference>
<dbReference type="PROSITE" id="PS51257">
    <property type="entry name" value="PROKAR_LIPOPROTEIN"/>
    <property type="match status" value="1"/>
</dbReference>
<proteinExistence type="predicted"/>